<dbReference type="Proteomes" id="UP000263900">
    <property type="component" value="Chromosome"/>
</dbReference>
<dbReference type="AlphaFoldDB" id="A0A3B7MQR5"/>
<evidence type="ECO:0000313" key="2">
    <source>
        <dbReference type="Proteomes" id="UP000263900"/>
    </source>
</evidence>
<organism evidence="1 2">
    <name type="scientific">Paraflavitalea soli</name>
    <dbReference type="NCBI Taxonomy" id="2315862"/>
    <lineage>
        <taxon>Bacteria</taxon>
        <taxon>Pseudomonadati</taxon>
        <taxon>Bacteroidota</taxon>
        <taxon>Chitinophagia</taxon>
        <taxon>Chitinophagales</taxon>
        <taxon>Chitinophagaceae</taxon>
        <taxon>Paraflavitalea</taxon>
    </lineage>
</organism>
<dbReference type="OrthoDB" id="138803at2"/>
<accession>A0A3B7MQR5</accession>
<dbReference type="RefSeq" id="WP_119052709.1">
    <property type="nucleotide sequence ID" value="NZ_CP032157.1"/>
</dbReference>
<gene>
    <name evidence="1" type="ORF">D3H65_23805</name>
</gene>
<evidence type="ECO:0000313" key="1">
    <source>
        <dbReference type="EMBL" id="AXY76832.1"/>
    </source>
</evidence>
<dbReference type="EMBL" id="CP032157">
    <property type="protein sequence ID" value="AXY76832.1"/>
    <property type="molecule type" value="Genomic_DNA"/>
</dbReference>
<name>A0A3B7MQR5_9BACT</name>
<dbReference type="Pfam" id="PF11855">
    <property type="entry name" value="DUF3375"/>
    <property type="match status" value="1"/>
</dbReference>
<keyword evidence="2" id="KW-1185">Reference proteome</keyword>
<reference evidence="1 2" key="1">
    <citation type="submission" date="2018-09" db="EMBL/GenBank/DDBJ databases">
        <title>Genome sequencing of strain 6GH32-13.</title>
        <authorList>
            <person name="Weon H.-Y."/>
            <person name="Heo J."/>
            <person name="Kwon S.-W."/>
        </authorList>
    </citation>
    <scope>NUCLEOTIDE SEQUENCE [LARGE SCALE GENOMIC DNA]</scope>
    <source>
        <strain evidence="1 2">5GH32-13</strain>
    </source>
</reference>
<protein>
    <submittedName>
        <fullName evidence="1">DUF3375 domain-containing protein</fullName>
    </submittedName>
</protein>
<sequence>MTHPFFTYQKFIKDTVTLKLLRTGNASLILSFLHTAFRDADKIYISSGDLMGHLANYLQEIDYTDADQETAVRELGYSYEDRARSYINRWTDEAYLHNFIDDGSKQVMYQLSRHTAKAFQVYDLLQEREFVGTESKFEDLFQKLEALVTNSNSNPDERILVLEKEKKELQQQINEIKRSNTATTFEGYQVKSRWEEIVRLSNELTGDFKEVEDNFKNIYRQISLEHADAKLTKGQLLKLTFDALDELRNNDQGKSFYAFWMFLMNDEKQEELNLLTDAVYRVLETHQVTTEHQSLRKLKTRLHYAAKKVLDTNELLGYKLSRIVAEKEQADRRALKETLQQVFQMAIQRIEKPVAERAFYITVDDRPEIKMPLERKPGEKPVESKFGTAPKEAVMQLDAASALTGLYSDEMIDKGVLLKNIQSMLKKQSQVSLKQVVEAYPLKKGLAELLAYITLIQQYDKHAVSEEATEDILFDALQKKHLRLPQIIFNK</sequence>
<proteinExistence type="predicted"/>
<dbReference type="InterPro" id="IPR021804">
    <property type="entry name" value="DUF3375"/>
</dbReference>
<dbReference type="KEGG" id="pseg:D3H65_23805"/>